<dbReference type="AlphaFoldDB" id="A0AAW1SB81"/>
<dbReference type="InterPro" id="IPR029058">
    <property type="entry name" value="AB_hydrolase_fold"/>
</dbReference>
<dbReference type="Gene3D" id="3.40.50.1820">
    <property type="entry name" value="alpha/beta hydrolase"/>
    <property type="match status" value="1"/>
</dbReference>
<dbReference type="EMBL" id="JALJOS010000002">
    <property type="protein sequence ID" value="KAK9842829.1"/>
    <property type="molecule type" value="Genomic_DNA"/>
</dbReference>
<evidence type="ECO:0000313" key="3">
    <source>
        <dbReference type="Proteomes" id="UP001438707"/>
    </source>
</evidence>
<dbReference type="PANTHER" id="PTHR11440">
    <property type="entry name" value="LECITHIN-CHOLESTEROL ACYLTRANSFERASE-RELATED"/>
    <property type="match status" value="1"/>
</dbReference>
<dbReference type="SUPFAM" id="SSF53474">
    <property type="entry name" value="alpha/beta-Hydrolases"/>
    <property type="match status" value="1"/>
</dbReference>
<dbReference type="GO" id="GO:0006629">
    <property type="term" value="P:lipid metabolic process"/>
    <property type="evidence" value="ECO:0007669"/>
    <property type="project" value="InterPro"/>
</dbReference>
<evidence type="ECO:0000256" key="1">
    <source>
        <dbReference type="SAM" id="SignalP"/>
    </source>
</evidence>
<accession>A0AAW1SB81</accession>
<proteinExistence type="predicted"/>
<sequence>MSLLKSLTSRWIWAAVLTAIFAAAALSVQQQDGTLWEKMEQVIAQGKEKVFNVQMATKNKVWGGEPPRESAPVGRELRDAGYKPKFPILIVPGFVTSGLELWAGKECAKKYFRRQLWGSSAMAEQFFKDTECWLEHMTLHQETGMDPEGIKFRSAQGFAAIDYFMPGYHVWEKLLENLADLGYDSNNLVTETYDWRLATPLLEKRDRYFSRLRDRIRTLHSIHDQKVVIMSHSWGDNVFRNFLHWITDLEPDFAEEHLEAYLDIAGPILGVPKSFSALLSGETRETAGLGILGNILSDKLVSRKARTRLFRSWGAAMGMLPVGGPSIWGNATWSPEDTPEMTRQGVSLGPMLTWRELDEARNKRDEAGWLHWLSSFVPDSLGGPKLVSEHPVKEETHKLGLDEAMKVLIEAAGPPWQEQLRDWGAIHAMPASEKQEKGCPTEAYMNPLKCPLPKAPSMTFYCMYGVGAPAERGYNYLKLDTDEAKQTEGTHEQDRDIEGTAWKIHATLHDERKGIELGLLTTDGDGTVPLISSGLVCKHPQGYRGKRLNPGGIRMVNLEYPHKYSPALDMRGGPTASTHVEILANDGFMKDALLIVAGDKLDDHIHSGVDELVAKIDLEADLLPEPQTSRTS</sequence>
<feature type="signal peptide" evidence="1">
    <location>
        <begin position="1"/>
        <end position="27"/>
    </location>
</feature>
<comment type="caution">
    <text evidence="2">The sequence shown here is derived from an EMBL/GenBank/DDBJ whole genome shotgun (WGS) entry which is preliminary data.</text>
</comment>
<dbReference type="GO" id="GO:0008374">
    <property type="term" value="F:O-acyltransferase activity"/>
    <property type="evidence" value="ECO:0007669"/>
    <property type="project" value="InterPro"/>
</dbReference>
<dbReference type="InterPro" id="IPR003386">
    <property type="entry name" value="LACT/PDAT_acylTrfase"/>
</dbReference>
<gene>
    <name evidence="2" type="ORF">WJX74_003056</name>
</gene>
<evidence type="ECO:0000313" key="2">
    <source>
        <dbReference type="EMBL" id="KAK9842829.1"/>
    </source>
</evidence>
<reference evidence="2 3" key="1">
    <citation type="journal article" date="2024" name="Nat. Commun.">
        <title>Phylogenomics reveals the evolutionary origins of lichenization in chlorophyte algae.</title>
        <authorList>
            <person name="Puginier C."/>
            <person name="Libourel C."/>
            <person name="Otte J."/>
            <person name="Skaloud P."/>
            <person name="Haon M."/>
            <person name="Grisel S."/>
            <person name="Petersen M."/>
            <person name="Berrin J.G."/>
            <person name="Delaux P.M."/>
            <person name="Dal Grande F."/>
            <person name="Keller J."/>
        </authorList>
    </citation>
    <scope>NUCLEOTIDE SEQUENCE [LARGE SCALE GENOMIC DNA]</scope>
    <source>
        <strain evidence="2 3">SAG 2145</strain>
    </source>
</reference>
<evidence type="ECO:0008006" key="4">
    <source>
        <dbReference type="Google" id="ProtNLM"/>
    </source>
</evidence>
<feature type="chain" id="PRO_5043990904" description="Phospholipid:diacylglycerol acyltransferase" evidence="1">
    <location>
        <begin position="28"/>
        <end position="632"/>
    </location>
</feature>
<dbReference type="Proteomes" id="UP001438707">
    <property type="component" value="Unassembled WGS sequence"/>
</dbReference>
<dbReference type="Pfam" id="PF02450">
    <property type="entry name" value="LCAT"/>
    <property type="match status" value="1"/>
</dbReference>
<keyword evidence="3" id="KW-1185">Reference proteome</keyword>
<name>A0AAW1SB81_9CHLO</name>
<organism evidence="2 3">
    <name type="scientific">Apatococcus lobatus</name>
    <dbReference type="NCBI Taxonomy" id="904363"/>
    <lineage>
        <taxon>Eukaryota</taxon>
        <taxon>Viridiplantae</taxon>
        <taxon>Chlorophyta</taxon>
        <taxon>core chlorophytes</taxon>
        <taxon>Trebouxiophyceae</taxon>
        <taxon>Chlorellales</taxon>
        <taxon>Chlorellaceae</taxon>
        <taxon>Apatococcus</taxon>
    </lineage>
</organism>
<keyword evidence="1" id="KW-0732">Signal</keyword>
<protein>
    <recommendedName>
        <fullName evidence="4">Phospholipid:diacylglycerol acyltransferase</fullName>
    </recommendedName>
</protein>